<reference evidence="4" key="1">
    <citation type="submission" date="2023-09" db="EMBL/GenBank/DDBJ databases">
        <title>Paenibacillus sp. chi10 Genome sequencing and assembly.</title>
        <authorList>
            <person name="Kim I."/>
        </authorList>
    </citation>
    <scope>NUCLEOTIDE SEQUENCE [LARGE SCALE GENOMIC DNA]</scope>
    <source>
        <strain evidence="4">chi10</strain>
    </source>
</reference>
<dbReference type="Proteomes" id="UP001250538">
    <property type="component" value="Unassembled WGS sequence"/>
</dbReference>
<dbReference type="InterPro" id="IPR006669">
    <property type="entry name" value="MgtE_transporter"/>
</dbReference>
<dbReference type="InterPro" id="IPR006668">
    <property type="entry name" value="Mg_transptr_MgtE_intracell_dom"/>
</dbReference>
<evidence type="ECO:0000259" key="2">
    <source>
        <dbReference type="PROSITE" id="PS51371"/>
    </source>
</evidence>
<dbReference type="GO" id="GO:0016020">
    <property type="term" value="C:membrane"/>
    <property type="evidence" value="ECO:0007669"/>
    <property type="project" value="InterPro"/>
</dbReference>
<dbReference type="SUPFAM" id="SSF54631">
    <property type="entry name" value="CBS-domain pair"/>
    <property type="match status" value="1"/>
</dbReference>
<keyword evidence="4" id="KW-1185">Reference proteome</keyword>
<protein>
    <submittedName>
        <fullName evidence="3">CBS domain-containing protein</fullName>
    </submittedName>
</protein>
<keyword evidence="1" id="KW-0129">CBS domain</keyword>
<dbReference type="EMBL" id="JAVYAA010000001">
    <property type="protein sequence ID" value="MDT8975280.1"/>
    <property type="molecule type" value="Genomic_DNA"/>
</dbReference>
<dbReference type="Pfam" id="PF03448">
    <property type="entry name" value="MgtE_N"/>
    <property type="match status" value="1"/>
</dbReference>
<evidence type="ECO:0000313" key="3">
    <source>
        <dbReference type="EMBL" id="MDT8975280.1"/>
    </source>
</evidence>
<dbReference type="SMART" id="SM00924">
    <property type="entry name" value="MgtE_N"/>
    <property type="match status" value="1"/>
</dbReference>
<proteinExistence type="predicted"/>
<dbReference type="PROSITE" id="PS51371">
    <property type="entry name" value="CBS"/>
    <property type="match status" value="2"/>
</dbReference>
<dbReference type="AlphaFoldDB" id="A0AAJ2JQX8"/>
<dbReference type="RefSeq" id="WP_315743240.1">
    <property type="nucleotide sequence ID" value="NZ_JAVYAA010000001.1"/>
</dbReference>
<dbReference type="PANTHER" id="PTHR43773:SF1">
    <property type="entry name" value="MAGNESIUM TRANSPORTER MGTE"/>
    <property type="match status" value="1"/>
</dbReference>
<dbReference type="InterPro" id="IPR046342">
    <property type="entry name" value="CBS_dom_sf"/>
</dbReference>
<dbReference type="InterPro" id="IPR000644">
    <property type="entry name" value="CBS_dom"/>
</dbReference>
<evidence type="ECO:0000256" key="1">
    <source>
        <dbReference type="PROSITE-ProRule" id="PRU00703"/>
    </source>
</evidence>
<dbReference type="Pfam" id="PF00571">
    <property type="entry name" value="CBS"/>
    <property type="match status" value="2"/>
</dbReference>
<dbReference type="Gene3D" id="3.10.580.10">
    <property type="entry name" value="CBS-domain"/>
    <property type="match status" value="1"/>
</dbReference>
<dbReference type="InterPro" id="IPR038076">
    <property type="entry name" value="MgtE_N_sf"/>
</dbReference>
<dbReference type="GO" id="GO:0015095">
    <property type="term" value="F:magnesium ion transmembrane transporter activity"/>
    <property type="evidence" value="ECO:0007669"/>
    <property type="project" value="InterPro"/>
</dbReference>
<comment type="caution">
    <text evidence="3">The sequence shown here is derived from an EMBL/GenBank/DDBJ whole genome shotgun (WGS) entry which is preliminary data.</text>
</comment>
<dbReference type="Gene3D" id="1.25.60.10">
    <property type="entry name" value="MgtE N-terminal domain-like"/>
    <property type="match status" value="1"/>
</dbReference>
<accession>A0AAJ2JQX8</accession>
<feature type="domain" description="CBS" evidence="2">
    <location>
        <begin position="207"/>
        <end position="257"/>
    </location>
</feature>
<feature type="domain" description="CBS" evidence="2">
    <location>
        <begin position="143"/>
        <end position="206"/>
    </location>
</feature>
<name>A0AAJ2JQX8_9BACL</name>
<dbReference type="SUPFAM" id="SSF158791">
    <property type="entry name" value="MgtE N-terminal domain-like"/>
    <property type="match status" value="1"/>
</dbReference>
<organism evidence="3 4">
    <name type="scientific">Paenibacillus suaedae</name>
    <dbReference type="NCBI Taxonomy" id="3077233"/>
    <lineage>
        <taxon>Bacteria</taxon>
        <taxon>Bacillati</taxon>
        <taxon>Bacillota</taxon>
        <taxon>Bacilli</taxon>
        <taxon>Bacillales</taxon>
        <taxon>Paenibacillaceae</taxon>
        <taxon>Paenibacillus</taxon>
    </lineage>
</organism>
<sequence>MITLNHYQFREEYTYCMLQALKGSKKDTFRTDFLELHPTDQAEIFTEMDRTCRMRIYEYLNPAEFGAIFCELAPRKQKECMLELARPYAIQMLNGLPSDDAADFIGLLSYQEADFYLDHMEKEEAEDIKQLLAYPEGTAGSLMTTEVIRIRTTDTIAEVLDWMRRCLTNVETIYYLYVTDEQDTLLGVVSLRDFLISSPERSVHEMMNPHLVTIEPDAPQADVLDIIKKYGLLAVPVVTEDSRLVGIVTFDDVMSHL</sequence>
<dbReference type="SMART" id="SM00116">
    <property type="entry name" value="CBS"/>
    <property type="match status" value="2"/>
</dbReference>
<gene>
    <name evidence="3" type="ORF">RQP50_03360</name>
</gene>
<dbReference type="PANTHER" id="PTHR43773">
    <property type="entry name" value="MAGNESIUM TRANSPORTER MGTE"/>
    <property type="match status" value="1"/>
</dbReference>
<dbReference type="CDD" id="cd04606">
    <property type="entry name" value="CBS_pair_Mg_transporter"/>
    <property type="match status" value="1"/>
</dbReference>
<evidence type="ECO:0000313" key="4">
    <source>
        <dbReference type="Proteomes" id="UP001250538"/>
    </source>
</evidence>